<name>A0A0D8XBY7_DICVI</name>
<dbReference type="InterPro" id="IPR036055">
    <property type="entry name" value="LDL_receptor-like_sf"/>
</dbReference>
<dbReference type="InterPro" id="IPR051221">
    <property type="entry name" value="LDLR-related"/>
</dbReference>
<feature type="compositionally biased region" description="Polar residues" evidence="3">
    <location>
        <begin position="1632"/>
        <end position="1643"/>
    </location>
</feature>
<dbReference type="Pfam" id="PF00057">
    <property type="entry name" value="Ldl_recept_a"/>
    <property type="match status" value="1"/>
</dbReference>
<feature type="region of interest" description="Disordered" evidence="3">
    <location>
        <begin position="1139"/>
        <end position="1384"/>
    </location>
</feature>
<gene>
    <name evidence="5" type="ORF">DICVIV_12777</name>
</gene>
<feature type="compositionally biased region" description="Basic and acidic residues" evidence="3">
    <location>
        <begin position="1233"/>
        <end position="1245"/>
    </location>
</feature>
<evidence type="ECO:0000256" key="1">
    <source>
        <dbReference type="ARBA" id="ARBA00023157"/>
    </source>
</evidence>
<evidence type="ECO:0000256" key="2">
    <source>
        <dbReference type="PROSITE-ProRule" id="PRU00124"/>
    </source>
</evidence>
<proteinExistence type="predicted"/>
<feature type="transmembrane region" description="Helical" evidence="4">
    <location>
        <begin position="741"/>
        <end position="769"/>
    </location>
</feature>
<dbReference type="GO" id="GO:0005886">
    <property type="term" value="C:plasma membrane"/>
    <property type="evidence" value="ECO:0007669"/>
    <property type="project" value="TreeGrafter"/>
</dbReference>
<keyword evidence="4" id="KW-0812">Transmembrane</keyword>
<feature type="compositionally biased region" description="Polar residues" evidence="3">
    <location>
        <begin position="1200"/>
        <end position="1210"/>
    </location>
</feature>
<dbReference type="Gene3D" id="4.10.400.10">
    <property type="entry name" value="Low-density Lipoprotein Receptor"/>
    <property type="match status" value="2"/>
</dbReference>
<dbReference type="GO" id="GO:0005041">
    <property type="term" value="F:low-density lipoprotein particle receptor activity"/>
    <property type="evidence" value="ECO:0007669"/>
    <property type="project" value="TreeGrafter"/>
</dbReference>
<feature type="compositionally biased region" description="Basic and acidic residues" evidence="3">
    <location>
        <begin position="1139"/>
        <end position="1159"/>
    </location>
</feature>
<comment type="caution">
    <text evidence="2">Lacks conserved residue(s) required for the propagation of feature annotation.</text>
</comment>
<evidence type="ECO:0000313" key="6">
    <source>
        <dbReference type="Proteomes" id="UP000053766"/>
    </source>
</evidence>
<keyword evidence="1 2" id="KW-1015">Disulfide bond</keyword>
<reference evidence="5 6" key="1">
    <citation type="submission" date="2013-11" db="EMBL/GenBank/DDBJ databases">
        <title>Draft genome of the bovine lungworm Dictyocaulus viviparus.</title>
        <authorList>
            <person name="Mitreva M."/>
        </authorList>
    </citation>
    <scope>NUCLEOTIDE SEQUENCE [LARGE SCALE GENOMIC DNA]</scope>
    <source>
        <strain evidence="5 6">HannoverDv2000</strain>
    </source>
</reference>
<evidence type="ECO:0000313" key="5">
    <source>
        <dbReference type="EMBL" id="KJH41252.1"/>
    </source>
</evidence>
<dbReference type="STRING" id="29172.A0A0D8XBY7"/>
<organism evidence="5 6">
    <name type="scientific">Dictyocaulus viviparus</name>
    <name type="common">Bovine lungworm</name>
    <dbReference type="NCBI Taxonomy" id="29172"/>
    <lineage>
        <taxon>Eukaryota</taxon>
        <taxon>Metazoa</taxon>
        <taxon>Ecdysozoa</taxon>
        <taxon>Nematoda</taxon>
        <taxon>Chromadorea</taxon>
        <taxon>Rhabditida</taxon>
        <taxon>Rhabditina</taxon>
        <taxon>Rhabditomorpha</taxon>
        <taxon>Strongyloidea</taxon>
        <taxon>Metastrongylidae</taxon>
        <taxon>Dictyocaulus</taxon>
    </lineage>
</organism>
<keyword evidence="4" id="KW-1133">Transmembrane helix</keyword>
<dbReference type="CDD" id="cd00112">
    <property type="entry name" value="LDLa"/>
    <property type="match status" value="2"/>
</dbReference>
<reference evidence="6" key="2">
    <citation type="journal article" date="2016" name="Sci. Rep.">
        <title>Dictyocaulus viviparus genome, variome and transcriptome elucidate lungworm biology and support future intervention.</title>
        <authorList>
            <person name="McNulty S.N."/>
            <person name="Strube C."/>
            <person name="Rosa B.A."/>
            <person name="Martin J.C."/>
            <person name="Tyagi R."/>
            <person name="Choi Y.J."/>
            <person name="Wang Q."/>
            <person name="Hallsworth Pepin K."/>
            <person name="Zhang X."/>
            <person name="Ozersky P."/>
            <person name="Wilson R.K."/>
            <person name="Sternberg P.W."/>
            <person name="Gasser R.B."/>
            <person name="Mitreva M."/>
        </authorList>
    </citation>
    <scope>NUCLEOTIDE SEQUENCE [LARGE SCALE GENOMIC DNA]</scope>
    <source>
        <strain evidence="6">HannoverDv2000</strain>
    </source>
</reference>
<feature type="disulfide bond" evidence="2">
    <location>
        <begin position="76"/>
        <end position="94"/>
    </location>
</feature>
<evidence type="ECO:0000256" key="3">
    <source>
        <dbReference type="SAM" id="MobiDB-lite"/>
    </source>
</evidence>
<accession>A0A0D8XBY7</accession>
<protein>
    <submittedName>
        <fullName evidence="5">Putative tymovirus 45/protein</fullName>
    </submittedName>
</protein>
<feature type="compositionally biased region" description="Basic and acidic residues" evidence="3">
    <location>
        <begin position="1184"/>
        <end position="1193"/>
    </location>
</feature>
<keyword evidence="4" id="KW-0472">Membrane</keyword>
<dbReference type="PANTHER" id="PTHR22722:SF5">
    <property type="entry name" value="LOW-DENSITY LIPOPROTEIN RECEPTOR-RELATED PROTEIN 1B"/>
    <property type="match status" value="1"/>
</dbReference>
<feature type="compositionally biased region" description="Polar residues" evidence="3">
    <location>
        <begin position="1161"/>
        <end position="1179"/>
    </location>
</feature>
<keyword evidence="6" id="KW-1185">Reference proteome</keyword>
<dbReference type="SUPFAM" id="SSF57424">
    <property type="entry name" value="LDL receptor-like module"/>
    <property type="match status" value="2"/>
</dbReference>
<feature type="compositionally biased region" description="Basic and acidic residues" evidence="3">
    <location>
        <begin position="1256"/>
        <end position="1266"/>
    </location>
</feature>
<feature type="region of interest" description="Disordered" evidence="3">
    <location>
        <begin position="320"/>
        <end position="365"/>
    </location>
</feature>
<sequence>MPEVLILWAGYPIEKYSSGYKSFIPMYQLITMKLQAAMEELKLYKKLLLKQIVLIFNVTAVASRLPGRCLPGDFDCGFGRCIPINLFHDGKPDCYDGSDEWCFFGQIKCGAYCVDMSNAFGCLFSSKCDESNRQPTWCSVSKEKICGEPIAFPCKGYGECVLWPWLLDGKKHCIDGSDEDQFYVKTLEASFRCLYNRTKQVTGLPPLNYTDSFLKFNNPTILSGIRQPQYPSLFSPPPSLLSPSNLYFTPFPSFNLPPPVHLSKVTGLPPLPPPFPTLLPSDSIAPVKQPISMGISPTKDTIFVPNSLTAPDYPFDYSFLQQTTSPTPKNLNSPGSPISVHQNSQSINSATSPTNHLSHQSTYTGENEKLDTILTKHVIGHIRGRVKSTTLPSTKLTHIKVVATGNEADSLRGEKETLGNPFEEEISGKNYEASNNNEKVTPFSTNSLNIKENAKEIPKTEQSTTPLTIDWTFQVPEEQLVPLPDYHGAINPKFQTTERSLIDSSVQQTHMNGLPPEDLENQVQITLSSGSKIGKPEDRDNDLLGLDITTSRIMPSTQEANNIESTNENTCLTDLINTSRNRYPYLECQCPIGEMLMDEHCETRENDMAFYSIHIDSVCGKSHLTSEEKKWIVIGKVGETVTVPTCVRMSPNGEAIVNSLCYPECNLSNIQQLMTEQPNSKRSIIVKEAALCDYSTTNFCHLNAVCDVEDVRLKCVCKLGTNDTSNGLGKICEGAPVDECIMILGICLLFWLIILLGLLMLFLLAFLLLRCCPHCGNSVHPEKEGFGFLAKGKGKDNAKEENKHIAAIMSALLAKTAGGQREMAMKMALTEMELKKERRKEKSVKMMRSSENHNKTLAPVAITNQHFPTFNGKLSAMTEIESIPGTVHASSNETPILEKINPPDATVEAIATNSTATVIEKLSPQQTSKITNSTSISSGPLPLSAVLSNPISVNHETSAVSPLTPSAAVTPPPPTPPISQTATHIVNGETSTSEPQFTCTTIPADVENRVHRNFQRYQHHGYERQETSSSLEALIQSRYSSENIVPVNTLESHNQKDDQSEVEANISHAARAGHEIGSGTTMSGTSHSVPTFDRLDSNAKLSDMLGVTLVQSGTLTSSKPSESLLQSESDKRVVEEISRNETDFASSDKDLPESSHDGKTIGSTSEVNLLSEQDTSDTCPSIKPDVDIIDPSKIKHGRTGVSSRPTTITNDSDKLRYSRGRFPSRSSISPATTDDKPKHDRRQFSYRDSATSNDSGKSKRLSDRPSSRATASANTPDKEKATLLRVKRLPLPPSTISSRSKASPRSQVSSKPTPSIGTLENVKHSKDPIMQAIGSTKNAPMKARKSKTDGRTETQRATSRGAKYRGLLNPPDNEIPGSTDESDPEIATFKRLAETAKRKEPIFASRRLPRRPKRQLSSISEKSAEIAAEAVLQNQRQDYSVSAPNTTRSVTKWNRYLPSDTLGDISDQTDVDISSDYQNKSPTSKLSDGSSSLTKKPVPYSRTLWKPNEQSRRLMEIRREGQPMPIEIPPITNVSAKMKFRPKFTQRSDIITSPEIPDVTLRRSLDRLNLIERSPLDSPQRGAFTSRSYICPRKELSGRASETGAVQAISNATTSKESSDIPKVDHEKLSKTSRNLELPQSSRSAHHALISRKIATRRHETHVARSTSDLSTISRSDNLISQNNLICRSDDNLYGRSSSFRADDKMRFESSHPGGTTTTHYYRKCRSVVNSPINSLYRTSSKFSIRSLPIRSGSTIEFSPYFTPQADFDKPPKEDLWWKTAQRPSDFSFK</sequence>
<feature type="compositionally biased region" description="Polar residues" evidence="3">
    <location>
        <begin position="1294"/>
        <end position="1318"/>
    </location>
</feature>
<feature type="region of interest" description="Disordered" evidence="3">
    <location>
        <begin position="1457"/>
        <end position="1507"/>
    </location>
</feature>
<feature type="compositionally biased region" description="Polar residues" evidence="3">
    <location>
        <begin position="1246"/>
        <end position="1255"/>
    </location>
</feature>
<feature type="compositionally biased region" description="Polar residues" evidence="3">
    <location>
        <begin position="1466"/>
        <end position="1494"/>
    </location>
</feature>
<feature type="region of interest" description="Disordered" evidence="3">
    <location>
        <begin position="1595"/>
        <end position="1645"/>
    </location>
</feature>
<dbReference type="InterPro" id="IPR002172">
    <property type="entry name" value="LDrepeatLR_classA_rpt"/>
</dbReference>
<evidence type="ECO:0000256" key="4">
    <source>
        <dbReference type="SAM" id="Phobius"/>
    </source>
</evidence>
<dbReference type="OrthoDB" id="6514358at2759"/>
<dbReference type="Proteomes" id="UP000053766">
    <property type="component" value="Unassembled WGS sequence"/>
</dbReference>
<dbReference type="PANTHER" id="PTHR22722">
    <property type="entry name" value="LOW-DENSITY LIPOPROTEIN RECEPTOR-RELATED PROTEIN 2-RELATED"/>
    <property type="match status" value="1"/>
</dbReference>
<dbReference type="SMART" id="SM00192">
    <property type="entry name" value="LDLa"/>
    <property type="match status" value="2"/>
</dbReference>
<dbReference type="PROSITE" id="PS50068">
    <property type="entry name" value="LDLRA_2"/>
    <property type="match status" value="1"/>
</dbReference>
<feature type="compositionally biased region" description="Basic and acidic residues" evidence="3">
    <location>
        <begin position="1617"/>
        <end position="1630"/>
    </location>
</feature>
<dbReference type="PRINTS" id="PR00261">
    <property type="entry name" value="LDLRECEPTOR"/>
</dbReference>
<dbReference type="GO" id="GO:0043235">
    <property type="term" value="C:receptor complex"/>
    <property type="evidence" value="ECO:0007669"/>
    <property type="project" value="TreeGrafter"/>
</dbReference>
<dbReference type="EMBL" id="KN716868">
    <property type="protein sequence ID" value="KJH41252.1"/>
    <property type="molecule type" value="Genomic_DNA"/>
</dbReference>
<feature type="disulfide bond" evidence="2">
    <location>
        <begin position="69"/>
        <end position="81"/>
    </location>
</feature>